<gene>
    <name evidence="1" type="ORF">SAMN02982985_02150</name>
</gene>
<keyword evidence="2" id="KW-1185">Reference proteome</keyword>
<dbReference type="Gene3D" id="3.30.530.20">
    <property type="match status" value="1"/>
</dbReference>
<dbReference type="RefSeq" id="WP_093387418.1">
    <property type="nucleotide sequence ID" value="NZ_FOTW01000010.1"/>
</dbReference>
<dbReference type="EMBL" id="FOTW01000010">
    <property type="protein sequence ID" value="SFL96476.1"/>
    <property type="molecule type" value="Genomic_DNA"/>
</dbReference>
<sequence>MLRPLPPFPWRAAPEAPRAPSLGTLLLASALFGGQAGAQSAAPPVYIAHERLSEEQIDVVELNRPALPGKSFAAATIIDAPAQKLCAIVQDYPAYAAYMPNTKSAQVVAANEHNVLVDMTLELPLGKIKRYRLQLDAKQRGATCQLNWKLVPAELKIEDTIADTTGYWMFSPLPANPAKSVVEYVVYADPGPVPYGLGWIVDIMSKKSLPRTLEALRGQAKKL</sequence>
<dbReference type="AlphaFoldDB" id="A0A1I4M0B5"/>
<reference evidence="1 2" key="1">
    <citation type="submission" date="2016-10" db="EMBL/GenBank/DDBJ databases">
        <authorList>
            <person name="de Groot N.N."/>
        </authorList>
    </citation>
    <scope>NUCLEOTIDE SEQUENCE [LARGE SCALE GENOMIC DNA]</scope>
    <source>
        <strain evidence="1 2">ATCC 43154</strain>
    </source>
</reference>
<dbReference type="InterPro" id="IPR023393">
    <property type="entry name" value="START-like_dom_sf"/>
</dbReference>
<evidence type="ECO:0000313" key="2">
    <source>
        <dbReference type="Proteomes" id="UP000199470"/>
    </source>
</evidence>
<dbReference type="OrthoDB" id="8704180at2"/>
<proteinExistence type="predicted"/>
<accession>A0A1I4M0B5</accession>
<dbReference type="Proteomes" id="UP000199470">
    <property type="component" value="Unassembled WGS sequence"/>
</dbReference>
<dbReference type="STRING" id="758825.SAMN02982985_02150"/>
<name>A0A1I4M0B5_9BURK</name>
<organism evidence="1 2">
    <name type="scientific">Rugamonas rubra</name>
    <dbReference type="NCBI Taxonomy" id="758825"/>
    <lineage>
        <taxon>Bacteria</taxon>
        <taxon>Pseudomonadati</taxon>
        <taxon>Pseudomonadota</taxon>
        <taxon>Betaproteobacteria</taxon>
        <taxon>Burkholderiales</taxon>
        <taxon>Oxalobacteraceae</taxon>
        <taxon>Telluria group</taxon>
        <taxon>Rugamonas</taxon>
    </lineage>
</organism>
<evidence type="ECO:0000313" key="1">
    <source>
        <dbReference type="EMBL" id="SFL96476.1"/>
    </source>
</evidence>
<protein>
    <submittedName>
        <fullName evidence="1">Polyketide cyclase / dehydrase and lipid transport</fullName>
    </submittedName>
</protein>
<dbReference type="SUPFAM" id="SSF55961">
    <property type="entry name" value="Bet v1-like"/>
    <property type="match status" value="1"/>
</dbReference>